<sequence length="121" mass="13351">MNHGVNIYKNSIANNISAIWKPILIIHLILEIIETIFPKKKKAGAESKKESVTEEISVVLIISFDLLIKSVKELGVGTSYAVFSGIGVFGMVVVDFALFQETISLLKEIIELGIFDSSRLN</sequence>
<reference evidence="5" key="1">
    <citation type="journal article" date="2019" name="Int. J. Syst. Evol. Microbiol.">
        <title>The Global Catalogue of Microorganisms (GCM) 10K type strain sequencing project: providing services to taxonomists for standard genome sequencing and annotation.</title>
        <authorList>
            <consortium name="The Broad Institute Genomics Platform"/>
            <consortium name="The Broad Institute Genome Sequencing Center for Infectious Disease"/>
            <person name="Wu L."/>
            <person name="Ma J."/>
        </authorList>
    </citation>
    <scope>NUCLEOTIDE SEQUENCE [LARGE SCALE GENOMIC DNA]</scope>
    <source>
        <strain evidence="5">KCTC 33849</strain>
    </source>
</reference>
<proteinExistence type="inferred from homology"/>
<evidence type="ECO:0000256" key="3">
    <source>
        <dbReference type="SAM" id="Phobius"/>
    </source>
</evidence>
<keyword evidence="5" id="KW-1185">Reference proteome</keyword>
<organism evidence="4 5">
    <name type="scientific">Paenibacillus shunpengii</name>
    <dbReference type="NCBI Taxonomy" id="2054424"/>
    <lineage>
        <taxon>Bacteria</taxon>
        <taxon>Bacillati</taxon>
        <taxon>Bacillota</taxon>
        <taxon>Bacilli</taxon>
        <taxon>Bacillales</taxon>
        <taxon>Paenibacillaceae</taxon>
        <taxon>Paenibacillus</taxon>
    </lineage>
</organism>
<gene>
    <name evidence="4" type="ORF">ACFSVM_10135</name>
</gene>
<evidence type="ECO:0000256" key="1">
    <source>
        <dbReference type="ARBA" id="ARBA00004127"/>
    </source>
</evidence>
<protein>
    <submittedName>
        <fullName evidence="4">DMT family transporter</fullName>
    </submittedName>
</protein>
<dbReference type="Pfam" id="PF00893">
    <property type="entry name" value="Multi_Drug_Res"/>
    <property type="match status" value="1"/>
</dbReference>
<comment type="caution">
    <text evidence="4">The sequence shown here is derived from an EMBL/GenBank/DDBJ whole genome shotgun (WGS) entry which is preliminary data.</text>
</comment>
<keyword evidence="3" id="KW-1133">Transmembrane helix</keyword>
<comment type="subcellular location">
    <subcellularLocation>
        <location evidence="2">Cell membrane</location>
        <topology evidence="2">Multi-pass membrane protein</topology>
    </subcellularLocation>
    <subcellularLocation>
        <location evidence="1">Endomembrane system</location>
        <topology evidence="1">Multi-pass membrane protein</topology>
    </subcellularLocation>
</comment>
<keyword evidence="2 3" id="KW-0812">Transmembrane</keyword>
<evidence type="ECO:0000256" key="2">
    <source>
        <dbReference type="RuleBase" id="RU003942"/>
    </source>
</evidence>
<comment type="similarity">
    <text evidence="2">Belongs to the drug/metabolite transporter (DMT) superfamily. Small multidrug resistance (SMR) (TC 2.A.7.1) family.</text>
</comment>
<dbReference type="Proteomes" id="UP001597540">
    <property type="component" value="Unassembled WGS sequence"/>
</dbReference>
<feature type="transmembrane region" description="Helical" evidence="3">
    <location>
        <begin position="80"/>
        <end position="99"/>
    </location>
</feature>
<evidence type="ECO:0000313" key="4">
    <source>
        <dbReference type="EMBL" id="MFD2700826.1"/>
    </source>
</evidence>
<accession>A0ABW5SM45</accession>
<dbReference type="Gene3D" id="1.10.3730.20">
    <property type="match status" value="1"/>
</dbReference>
<dbReference type="InterPro" id="IPR045324">
    <property type="entry name" value="Small_multidrug_res"/>
</dbReference>
<dbReference type="InterPro" id="IPR037185">
    <property type="entry name" value="EmrE-like"/>
</dbReference>
<dbReference type="RefSeq" id="WP_379261857.1">
    <property type="nucleotide sequence ID" value="NZ_JBHUMJ010000002.1"/>
</dbReference>
<dbReference type="EMBL" id="JBHUMJ010000002">
    <property type="protein sequence ID" value="MFD2700826.1"/>
    <property type="molecule type" value="Genomic_DNA"/>
</dbReference>
<evidence type="ECO:0000313" key="5">
    <source>
        <dbReference type="Proteomes" id="UP001597540"/>
    </source>
</evidence>
<dbReference type="SUPFAM" id="SSF103481">
    <property type="entry name" value="Multidrug resistance efflux transporter EmrE"/>
    <property type="match status" value="1"/>
</dbReference>
<keyword evidence="3" id="KW-0472">Membrane</keyword>
<name>A0ABW5SM45_9BACL</name>